<feature type="compositionally biased region" description="Polar residues" evidence="9">
    <location>
        <begin position="50"/>
        <end position="62"/>
    </location>
</feature>
<dbReference type="Pfam" id="PF00004">
    <property type="entry name" value="AAA"/>
    <property type="match status" value="1"/>
</dbReference>
<evidence type="ECO:0000256" key="5">
    <source>
        <dbReference type="ARBA" id="ARBA00022741"/>
    </source>
</evidence>
<feature type="region of interest" description="Disordered" evidence="9">
    <location>
        <begin position="286"/>
        <end position="327"/>
    </location>
</feature>
<dbReference type="GO" id="GO:0005634">
    <property type="term" value="C:nucleus"/>
    <property type="evidence" value="ECO:0007669"/>
    <property type="project" value="UniProtKB-SubCell"/>
</dbReference>
<dbReference type="OrthoDB" id="446168at2759"/>
<dbReference type="Gene3D" id="3.40.50.10190">
    <property type="entry name" value="BRCT domain"/>
    <property type="match status" value="1"/>
</dbReference>
<dbReference type="PIRSF" id="PIRSF036578">
    <property type="entry name" value="RFC1"/>
    <property type="match status" value="1"/>
</dbReference>
<protein>
    <recommendedName>
        <fullName evidence="3 8">Replication factor C subunit 1</fullName>
    </recommendedName>
</protein>
<dbReference type="AlphaFoldDB" id="A0A9W7L3U9"/>
<dbReference type="GO" id="GO:0005524">
    <property type="term" value="F:ATP binding"/>
    <property type="evidence" value="ECO:0007669"/>
    <property type="project" value="UniProtKB-UniRule"/>
</dbReference>
<dbReference type="GO" id="GO:0006260">
    <property type="term" value="P:DNA replication"/>
    <property type="evidence" value="ECO:0007669"/>
    <property type="project" value="UniProtKB-KW"/>
</dbReference>
<feature type="compositionally biased region" description="Low complexity" evidence="9">
    <location>
        <begin position="85"/>
        <end position="96"/>
    </location>
</feature>
<evidence type="ECO:0000313" key="11">
    <source>
        <dbReference type="EMBL" id="GMI25562.1"/>
    </source>
</evidence>
<evidence type="ECO:0000259" key="10">
    <source>
        <dbReference type="PROSITE" id="PS50172"/>
    </source>
</evidence>
<dbReference type="Pfam" id="PF25361">
    <property type="entry name" value="AAA_lid_RFC1"/>
    <property type="match status" value="1"/>
</dbReference>
<evidence type="ECO:0000256" key="6">
    <source>
        <dbReference type="ARBA" id="ARBA00022840"/>
    </source>
</evidence>
<name>A0A9W7L3U9_9STRA</name>
<keyword evidence="7 8" id="KW-0539">Nucleus</keyword>
<dbReference type="InterPro" id="IPR013725">
    <property type="entry name" value="DNA_replication_fac_RFC1_C"/>
</dbReference>
<comment type="caution">
    <text evidence="11">The sequence shown here is derived from an EMBL/GenBank/DDBJ whole genome shotgun (WGS) entry which is preliminary data.</text>
</comment>
<dbReference type="GO" id="GO:0016887">
    <property type="term" value="F:ATP hydrolysis activity"/>
    <property type="evidence" value="ECO:0007669"/>
    <property type="project" value="InterPro"/>
</dbReference>
<dbReference type="Gene3D" id="1.10.8.60">
    <property type="match status" value="1"/>
</dbReference>
<dbReference type="InterPro" id="IPR008921">
    <property type="entry name" value="DNA_pol3_clamp-load_cplx_C"/>
</dbReference>
<dbReference type="SUPFAM" id="SSF48019">
    <property type="entry name" value="post-AAA+ oligomerization domain-like"/>
    <property type="match status" value="1"/>
</dbReference>
<evidence type="ECO:0000256" key="3">
    <source>
        <dbReference type="ARBA" id="ARBA00020401"/>
    </source>
</evidence>
<dbReference type="InterPro" id="IPR036420">
    <property type="entry name" value="BRCT_dom_sf"/>
</dbReference>
<dbReference type="InterPro" id="IPR003593">
    <property type="entry name" value="AAA+_ATPase"/>
</dbReference>
<keyword evidence="12" id="KW-1185">Reference proteome</keyword>
<gene>
    <name evidence="11" type="ORF">TrCOL_g9987</name>
</gene>
<dbReference type="GO" id="GO:0003689">
    <property type="term" value="F:DNA clamp loader activity"/>
    <property type="evidence" value="ECO:0007669"/>
    <property type="project" value="UniProtKB-UniRule"/>
</dbReference>
<accession>A0A9W7L3U9</accession>
<dbReference type="GO" id="GO:0006281">
    <property type="term" value="P:DNA repair"/>
    <property type="evidence" value="ECO:0007669"/>
    <property type="project" value="InterPro"/>
</dbReference>
<proteinExistence type="inferred from homology"/>
<comment type="subcellular location">
    <subcellularLocation>
        <location evidence="1 8">Nucleus</location>
    </subcellularLocation>
</comment>
<evidence type="ECO:0000256" key="9">
    <source>
        <dbReference type="SAM" id="MobiDB-lite"/>
    </source>
</evidence>
<dbReference type="PROSITE" id="PS50172">
    <property type="entry name" value="BRCT"/>
    <property type="match status" value="1"/>
</dbReference>
<feature type="compositionally biased region" description="Basic residues" evidence="9">
    <location>
        <begin position="97"/>
        <end position="109"/>
    </location>
</feature>
<evidence type="ECO:0000256" key="8">
    <source>
        <dbReference type="PIRNR" id="PIRNR036578"/>
    </source>
</evidence>
<comment type="similarity">
    <text evidence="2 8">Belongs to the activator 1 large subunit family.</text>
</comment>
<feature type="compositionally biased region" description="Basic residues" evidence="9">
    <location>
        <begin position="886"/>
        <end position="908"/>
    </location>
</feature>
<dbReference type="CDD" id="cd00009">
    <property type="entry name" value="AAA"/>
    <property type="match status" value="1"/>
</dbReference>
<evidence type="ECO:0000256" key="1">
    <source>
        <dbReference type="ARBA" id="ARBA00004123"/>
    </source>
</evidence>
<sequence length="908" mass="97678">MNVDSSDTDDDFAKVAKVAKVAGKRKTINLEDSDSDSDFKPMYTLEDVKTSSSAESVDLTGTTPPPSPLKKKAKTSTISPKKKSTTPAKTSTPAKKSTPKKKATPKKQPVKPIKPDAPIFDRFEGSPDSLEGITIVVTGELASMTRDEAEDYVKMHGGRVTGGVSGKTTYLLMGEQLEDGRATTEGSKYKKAVAQPEKTTLLESEYELFGLVKALHQSKHGDSSPAPPQVPPPAPTPAPAVGNPYATKAPPSNPYASKAPTPAPSNPYAKAASTSASVSNPYAKAASAAPSNPYAQSAKPSNSSSSFTTTAKPNSGPPPGGGRAKIDDSSALWADKYAPSHLSHIMGNGGAVKNLTNWINNWESIWNSSTSKPGKNAKRAALLSGPPGIGKTTTATLVAEACNRQVIEKNASDARGKKALEASMGDILGSQVLSFGGKKDKKKRLLIMDEVDGMGAGDRAGMAELIKLIKTSKIPIVCICNDRSSQKVRSLANHCLDLKFSRPIKSVIARRAVEIGNNENMDIEQNAAEALAESCGNDIRQVLNALQMWATKGKAKGNDGKRVSLRYMEFKDRAGEIGKDEMLRVSMFDAGKMIMEGRRGMKGKSVDDQKKHFLKRNNAFFTDYGMMGLLVHQNYPKVLGQEYKNTKTTKDKQGVLNRLADATGVMSDYGLMENMIRGGDQHWELLTSTAALVVQTGSIAGGENGGFLPGFPEFPGWLGKNSSRGKHTRLLSEFQHHLNKAVGVSLDEIRSSYIPGFRSKILSLMKSSEGAKSEEVISIMDSYGLSREDIFETLDEFNMTKKDSDKFSNLDSKVKSAFTRAYNSVAHKSQALVAEQGVGGKKKKVKKENTESKELGVVDEDGGGGEEEEDDSDDEDAKKIMEAFKKKGKKAAAKKEKGTKKKPASKKK</sequence>
<dbReference type="PANTHER" id="PTHR23389">
    <property type="entry name" value="CHROMOSOME TRANSMISSION FIDELITY FACTOR 18"/>
    <property type="match status" value="1"/>
</dbReference>
<feature type="compositionally biased region" description="Basic and acidic residues" evidence="9">
    <location>
        <begin position="876"/>
        <end position="885"/>
    </location>
</feature>
<dbReference type="Pfam" id="PF08519">
    <property type="entry name" value="RFC1"/>
    <property type="match status" value="1"/>
</dbReference>
<dbReference type="Pfam" id="PF00533">
    <property type="entry name" value="BRCT"/>
    <property type="match status" value="1"/>
</dbReference>
<dbReference type="FunFam" id="3.40.50.300:FF:000395">
    <property type="entry name" value="Replication factor C subunit 1"/>
    <property type="match status" value="1"/>
</dbReference>
<dbReference type="InterPro" id="IPR027417">
    <property type="entry name" value="P-loop_NTPase"/>
</dbReference>
<dbReference type="InterPro" id="IPR012178">
    <property type="entry name" value="RFC1"/>
</dbReference>
<dbReference type="SMART" id="SM00292">
    <property type="entry name" value="BRCT"/>
    <property type="match status" value="1"/>
</dbReference>
<dbReference type="SUPFAM" id="SSF52540">
    <property type="entry name" value="P-loop containing nucleoside triphosphate hydrolases"/>
    <property type="match status" value="1"/>
</dbReference>
<feature type="compositionally biased region" description="Basic and acidic residues" evidence="9">
    <location>
        <begin position="847"/>
        <end position="856"/>
    </location>
</feature>
<dbReference type="CDD" id="cd18140">
    <property type="entry name" value="HLD_clamp_RFC"/>
    <property type="match status" value="1"/>
</dbReference>
<evidence type="ECO:0000256" key="4">
    <source>
        <dbReference type="ARBA" id="ARBA00022705"/>
    </source>
</evidence>
<feature type="compositionally biased region" description="Low complexity" evidence="9">
    <location>
        <begin position="295"/>
        <end position="311"/>
    </location>
</feature>
<dbReference type="Proteomes" id="UP001165065">
    <property type="component" value="Unassembled WGS sequence"/>
</dbReference>
<feature type="compositionally biased region" description="Pro residues" evidence="9">
    <location>
        <begin position="225"/>
        <end position="238"/>
    </location>
</feature>
<evidence type="ECO:0000313" key="12">
    <source>
        <dbReference type="Proteomes" id="UP001165065"/>
    </source>
</evidence>
<feature type="domain" description="BRCT" evidence="10">
    <location>
        <begin position="125"/>
        <end position="206"/>
    </location>
</feature>
<dbReference type="InterPro" id="IPR001357">
    <property type="entry name" value="BRCT_dom"/>
</dbReference>
<evidence type="ECO:0000256" key="2">
    <source>
        <dbReference type="ARBA" id="ARBA00006116"/>
    </source>
</evidence>
<dbReference type="InterPro" id="IPR003959">
    <property type="entry name" value="ATPase_AAA_core"/>
</dbReference>
<dbReference type="PANTHER" id="PTHR23389:SF6">
    <property type="entry name" value="REPLICATION FACTOR C SUBUNIT 1"/>
    <property type="match status" value="1"/>
</dbReference>
<evidence type="ECO:0000256" key="7">
    <source>
        <dbReference type="ARBA" id="ARBA00023242"/>
    </source>
</evidence>
<dbReference type="InterPro" id="IPR047854">
    <property type="entry name" value="RFC_lid"/>
</dbReference>
<keyword evidence="6 8" id="KW-0067">ATP-binding</keyword>
<dbReference type="GO" id="GO:0003677">
    <property type="term" value="F:DNA binding"/>
    <property type="evidence" value="ECO:0007669"/>
    <property type="project" value="InterPro"/>
</dbReference>
<dbReference type="Gene3D" id="1.20.272.10">
    <property type="match status" value="1"/>
</dbReference>
<dbReference type="Gene3D" id="3.40.50.300">
    <property type="entry name" value="P-loop containing nucleotide triphosphate hydrolases"/>
    <property type="match status" value="1"/>
</dbReference>
<feature type="compositionally biased region" description="Basic residues" evidence="9">
    <location>
        <begin position="69"/>
        <end position="84"/>
    </location>
</feature>
<dbReference type="EMBL" id="BRYA01000612">
    <property type="protein sequence ID" value="GMI25562.1"/>
    <property type="molecule type" value="Genomic_DNA"/>
</dbReference>
<feature type="region of interest" description="Disordered" evidence="9">
    <location>
        <begin position="217"/>
        <end position="271"/>
    </location>
</feature>
<dbReference type="GO" id="GO:0005663">
    <property type="term" value="C:DNA replication factor C complex"/>
    <property type="evidence" value="ECO:0007669"/>
    <property type="project" value="InterPro"/>
</dbReference>
<reference evidence="12" key="1">
    <citation type="journal article" date="2023" name="Commun. Biol.">
        <title>Genome analysis of Parmales, the sister group of diatoms, reveals the evolutionary specialization of diatoms from phago-mixotrophs to photoautotrophs.</title>
        <authorList>
            <person name="Ban H."/>
            <person name="Sato S."/>
            <person name="Yoshikawa S."/>
            <person name="Yamada K."/>
            <person name="Nakamura Y."/>
            <person name="Ichinomiya M."/>
            <person name="Sato N."/>
            <person name="Blanc-Mathieu R."/>
            <person name="Endo H."/>
            <person name="Kuwata A."/>
            <person name="Ogata H."/>
        </authorList>
    </citation>
    <scope>NUCLEOTIDE SEQUENCE [LARGE SCALE GENOMIC DNA]</scope>
</reference>
<feature type="compositionally biased region" description="Acidic residues" evidence="9">
    <location>
        <begin position="857"/>
        <end position="875"/>
    </location>
</feature>
<dbReference type="SUPFAM" id="SSF52113">
    <property type="entry name" value="BRCT domain"/>
    <property type="match status" value="1"/>
</dbReference>
<keyword evidence="4 8" id="KW-0235">DNA replication</keyword>
<keyword evidence="5 8" id="KW-0547">Nucleotide-binding</keyword>
<organism evidence="11 12">
    <name type="scientific">Triparma columacea</name>
    <dbReference type="NCBI Taxonomy" id="722753"/>
    <lineage>
        <taxon>Eukaryota</taxon>
        <taxon>Sar</taxon>
        <taxon>Stramenopiles</taxon>
        <taxon>Ochrophyta</taxon>
        <taxon>Bolidophyceae</taxon>
        <taxon>Parmales</taxon>
        <taxon>Triparmaceae</taxon>
        <taxon>Triparma</taxon>
    </lineage>
</organism>
<feature type="region of interest" description="Disordered" evidence="9">
    <location>
        <begin position="836"/>
        <end position="908"/>
    </location>
</feature>
<dbReference type="SMART" id="SM00382">
    <property type="entry name" value="AAA"/>
    <property type="match status" value="1"/>
</dbReference>
<feature type="region of interest" description="Disordered" evidence="9">
    <location>
        <begin position="47"/>
        <end position="125"/>
    </location>
</feature>